<proteinExistence type="predicted"/>
<dbReference type="Gramene" id="Zm00001eb304910_T001">
    <property type="protein sequence ID" value="Zm00001eb304910_P001"/>
    <property type="gene ID" value="Zm00001eb304910"/>
</dbReference>
<feature type="region of interest" description="Disordered" evidence="1">
    <location>
        <begin position="59"/>
        <end position="83"/>
    </location>
</feature>
<organism evidence="2 3">
    <name type="scientific">Zea mays</name>
    <name type="common">Maize</name>
    <dbReference type="NCBI Taxonomy" id="4577"/>
    <lineage>
        <taxon>Eukaryota</taxon>
        <taxon>Viridiplantae</taxon>
        <taxon>Streptophyta</taxon>
        <taxon>Embryophyta</taxon>
        <taxon>Tracheophyta</taxon>
        <taxon>Spermatophyta</taxon>
        <taxon>Magnoliopsida</taxon>
        <taxon>Liliopsida</taxon>
        <taxon>Poales</taxon>
        <taxon>Poaceae</taxon>
        <taxon>PACMAD clade</taxon>
        <taxon>Panicoideae</taxon>
        <taxon>Andropogonodae</taxon>
        <taxon>Andropogoneae</taxon>
        <taxon>Tripsacinae</taxon>
        <taxon>Zea</taxon>
    </lineage>
</organism>
<evidence type="ECO:0000256" key="1">
    <source>
        <dbReference type="SAM" id="MobiDB-lite"/>
    </source>
</evidence>
<reference evidence="2" key="2">
    <citation type="submission" date="2019-07" db="EMBL/GenBank/DDBJ databases">
        <authorList>
            <person name="Seetharam A."/>
            <person name="Woodhouse M."/>
            <person name="Cannon E."/>
        </authorList>
    </citation>
    <scope>NUCLEOTIDE SEQUENCE [LARGE SCALE GENOMIC DNA]</scope>
    <source>
        <strain evidence="2">cv. B73</strain>
    </source>
</reference>
<protein>
    <submittedName>
        <fullName evidence="2">Uncharacterized protein</fullName>
    </submittedName>
</protein>
<sequence>MAISLPCFPPWCLLSSSQTWLARLSPWSSLDCAISSFSPGTRANPSSFLPWRSQFPALGAPAQPTARHPWRASSSSRPRWPDLPPAPIPSTAPLCLPRTRAAALVSACHGREHPFFFPIFAHGRAWPCAVTLPWFPWHSAVPTPRSTSSPSPSSSPMALGRISISQQAPCRTPCVALLGSPMAAERPCPCSPSRAWPRGELPTGLLGWSLRAAVGSSSARPFRSPCARPWRQPLIPFRCPLPCYARSPAELHCQRSKLPSSRTGCDLCVQLHKSHAL</sequence>
<reference evidence="2" key="3">
    <citation type="submission" date="2021-05" db="UniProtKB">
        <authorList>
            <consortium name="EnsemblPlants"/>
        </authorList>
    </citation>
    <scope>IDENTIFICATION</scope>
    <source>
        <strain evidence="2">cv. B73</strain>
    </source>
</reference>
<reference evidence="3" key="1">
    <citation type="submission" date="2015-12" db="EMBL/GenBank/DDBJ databases">
        <title>Update maize B73 reference genome by single molecule sequencing technologies.</title>
        <authorList>
            <consortium name="Maize Genome Sequencing Project"/>
            <person name="Ware D."/>
        </authorList>
    </citation>
    <scope>NUCLEOTIDE SEQUENCE [LARGE SCALE GENOMIC DNA]</scope>
    <source>
        <strain evidence="3">cv. B73</strain>
    </source>
</reference>
<name>A0A804Q8F9_MAIZE</name>
<keyword evidence="3" id="KW-1185">Reference proteome</keyword>
<dbReference type="Proteomes" id="UP000007305">
    <property type="component" value="Chromosome 7"/>
</dbReference>
<accession>A0A804Q8F9</accession>
<dbReference type="EnsemblPlants" id="Zm00001eb304910_T001">
    <property type="protein sequence ID" value="Zm00001eb304910_P001"/>
    <property type="gene ID" value="Zm00001eb304910"/>
</dbReference>
<evidence type="ECO:0000313" key="2">
    <source>
        <dbReference type="EnsemblPlants" id="Zm00001eb304910_P001"/>
    </source>
</evidence>
<evidence type="ECO:0000313" key="3">
    <source>
        <dbReference type="Proteomes" id="UP000007305"/>
    </source>
</evidence>
<dbReference type="EnsemblPlants" id="Zm00001eb304910_T002">
    <property type="protein sequence ID" value="Zm00001eb304910_P002"/>
    <property type="gene ID" value="Zm00001eb304910"/>
</dbReference>
<dbReference type="AlphaFoldDB" id="A0A804Q8F9"/>
<dbReference type="Gramene" id="Zm00001eb304910_T002">
    <property type="protein sequence ID" value="Zm00001eb304910_P002"/>
    <property type="gene ID" value="Zm00001eb304910"/>
</dbReference>